<dbReference type="GeneID" id="108741473"/>
<evidence type="ECO:0000256" key="5">
    <source>
        <dbReference type="SAM" id="Phobius"/>
    </source>
</evidence>
<organism evidence="6 7">
    <name type="scientific">Agrilus planipennis</name>
    <name type="common">Emerald ash borer</name>
    <name type="synonym">Agrilus marcopoli</name>
    <dbReference type="NCBI Taxonomy" id="224129"/>
    <lineage>
        <taxon>Eukaryota</taxon>
        <taxon>Metazoa</taxon>
        <taxon>Ecdysozoa</taxon>
        <taxon>Arthropoda</taxon>
        <taxon>Hexapoda</taxon>
        <taxon>Insecta</taxon>
        <taxon>Pterygota</taxon>
        <taxon>Neoptera</taxon>
        <taxon>Endopterygota</taxon>
        <taxon>Coleoptera</taxon>
        <taxon>Polyphaga</taxon>
        <taxon>Elateriformia</taxon>
        <taxon>Buprestoidea</taxon>
        <taxon>Buprestidae</taxon>
        <taxon>Agrilinae</taxon>
        <taxon>Agrilus</taxon>
    </lineage>
</organism>
<reference evidence="7" key="1">
    <citation type="submission" date="2025-08" db="UniProtKB">
        <authorList>
            <consortium name="RefSeq"/>
        </authorList>
    </citation>
    <scope>IDENTIFICATION</scope>
    <source>
        <tissue evidence="7">Entire body</tissue>
    </source>
</reference>
<comment type="subcellular location">
    <subcellularLocation>
        <location evidence="1">Membrane</location>
        <topology evidence="1">Multi-pass membrane protein</topology>
    </subcellularLocation>
</comment>
<dbReference type="Gene3D" id="1.20.1740.10">
    <property type="entry name" value="Amino acid/polyamine transporter I"/>
    <property type="match status" value="1"/>
</dbReference>
<dbReference type="KEGG" id="apln:108741473"/>
<name>A0A7F5R385_AGRPL</name>
<accession>A0A7F5R385</accession>
<dbReference type="Pfam" id="PF13520">
    <property type="entry name" value="AA_permease_2"/>
    <property type="match status" value="1"/>
</dbReference>
<evidence type="ECO:0000256" key="2">
    <source>
        <dbReference type="ARBA" id="ARBA00022692"/>
    </source>
</evidence>
<dbReference type="InParanoid" id="A0A7F5R385"/>
<dbReference type="GO" id="GO:0015179">
    <property type="term" value="F:L-amino acid transmembrane transporter activity"/>
    <property type="evidence" value="ECO:0007669"/>
    <property type="project" value="TreeGrafter"/>
</dbReference>
<gene>
    <name evidence="7" type="primary">LOC108741473</name>
</gene>
<feature type="transmembrane region" description="Helical" evidence="5">
    <location>
        <begin position="20"/>
        <end position="42"/>
    </location>
</feature>
<dbReference type="InterPro" id="IPR050598">
    <property type="entry name" value="AminoAcid_Transporter"/>
</dbReference>
<evidence type="ECO:0000256" key="4">
    <source>
        <dbReference type="ARBA" id="ARBA00023136"/>
    </source>
</evidence>
<proteinExistence type="predicted"/>
<dbReference type="Proteomes" id="UP000192223">
    <property type="component" value="Unplaced"/>
</dbReference>
<keyword evidence="6" id="KW-1185">Reference proteome</keyword>
<evidence type="ECO:0000313" key="6">
    <source>
        <dbReference type="Proteomes" id="UP000192223"/>
    </source>
</evidence>
<evidence type="ECO:0000256" key="1">
    <source>
        <dbReference type="ARBA" id="ARBA00004141"/>
    </source>
</evidence>
<keyword evidence="3 5" id="KW-1133">Transmembrane helix</keyword>
<dbReference type="PANTHER" id="PTHR11785">
    <property type="entry name" value="AMINO ACID TRANSPORTER"/>
    <property type="match status" value="1"/>
</dbReference>
<feature type="transmembrane region" description="Helical" evidence="5">
    <location>
        <begin position="123"/>
        <end position="143"/>
    </location>
</feature>
<dbReference type="RefSeq" id="XP_025829619.1">
    <property type="nucleotide sequence ID" value="XM_025973834.1"/>
</dbReference>
<dbReference type="PANTHER" id="PTHR11785:SF514">
    <property type="entry name" value="B(0,+)-TYPE AMINO ACID TRANSPORTER 1-LIKE PROTEIN"/>
    <property type="match status" value="1"/>
</dbReference>
<feature type="transmembrane region" description="Helical" evidence="5">
    <location>
        <begin position="149"/>
        <end position="169"/>
    </location>
</feature>
<evidence type="ECO:0000256" key="3">
    <source>
        <dbReference type="ARBA" id="ARBA00022989"/>
    </source>
</evidence>
<evidence type="ECO:0000313" key="7">
    <source>
        <dbReference type="RefSeq" id="XP_025829619.1"/>
    </source>
</evidence>
<protein>
    <submittedName>
        <fullName evidence="7">B(0,+)-type amino acid transporter 1</fullName>
    </submittedName>
</protein>
<dbReference type="GO" id="GO:0016020">
    <property type="term" value="C:membrane"/>
    <property type="evidence" value="ECO:0007669"/>
    <property type="project" value="UniProtKB-SubCell"/>
</dbReference>
<keyword evidence="2 5" id="KW-0812">Transmembrane</keyword>
<dbReference type="OrthoDB" id="5982228at2759"/>
<keyword evidence="4 5" id="KW-0472">Membrane</keyword>
<dbReference type="InterPro" id="IPR002293">
    <property type="entry name" value="AA/rel_permease1"/>
</dbReference>
<sequence length="205" mass="22600">MIGSGIFISPASALEHSGSVAMCILIWTICGIVSLFGALAYAELGTVVPRSGAEYAYFIDSYGPLHPFWGKLPAFINSWVLVIALRPAEVAVIMLTFSEYTCQPLLHYLRINDEINQMHIKKMVTLISIGLITYINICSVKLYVQIQNIFSFFKVLACLLVIGAGVYEVSVGNIQNLQKGFEGTKSDPKNIALAFYSGLWAYDGW</sequence>
<dbReference type="AlphaFoldDB" id="A0A7F5R385"/>